<dbReference type="PROSITE" id="PS00194">
    <property type="entry name" value="THIOREDOXIN_1"/>
    <property type="match status" value="1"/>
</dbReference>
<dbReference type="PRINTS" id="PR00421">
    <property type="entry name" value="THIOREDOXIN"/>
</dbReference>
<dbReference type="PANTHER" id="PTHR18929:SF101">
    <property type="entry name" value="PROTEIN DISULFIDE-ISOMERASE"/>
    <property type="match status" value="1"/>
</dbReference>
<keyword evidence="7" id="KW-1015">Disulfide bond</keyword>
<accession>A0A8C7VG21</accession>
<dbReference type="AlphaFoldDB" id="A0A8C7VG21"/>
<evidence type="ECO:0000313" key="11">
    <source>
        <dbReference type="Ensembl" id="ENSOMYP00000020198.2"/>
    </source>
</evidence>
<evidence type="ECO:0000256" key="6">
    <source>
        <dbReference type="ARBA" id="ARBA00022824"/>
    </source>
</evidence>
<keyword evidence="6" id="KW-0256">Endoplasmic reticulum</keyword>
<reference evidence="11" key="2">
    <citation type="submission" date="2025-08" db="UniProtKB">
        <authorList>
            <consortium name="Ensembl"/>
        </authorList>
    </citation>
    <scope>IDENTIFICATION</scope>
</reference>
<name>A0A8C7VG21_ONCMY</name>
<dbReference type="GO" id="GO:0005783">
    <property type="term" value="C:endoplasmic reticulum"/>
    <property type="evidence" value="ECO:0007669"/>
    <property type="project" value="TreeGrafter"/>
</dbReference>
<dbReference type="GO" id="GO:0034976">
    <property type="term" value="P:response to endoplasmic reticulum stress"/>
    <property type="evidence" value="ECO:0007669"/>
    <property type="project" value="TreeGrafter"/>
</dbReference>
<reference evidence="11" key="3">
    <citation type="submission" date="2025-09" db="UniProtKB">
        <authorList>
            <consortium name="Ensembl"/>
        </authorList>
    </citation>
    <scope>IDENTIFICATION</scope>
</reference>
<feature type="domain" description="Thioredoxin" evidence="10">
    <location>
        <begin position="1"/>
        <end position="126"/>
    </location>
</feature>
<dbReference type="GeneTree" id="ENSGT00940000157351"/>
<dbReference type="EC" id="5.3.4.1" evidence="3"/>
<evidence type="ECO:0000256" key="3">
    <source>
        <dbReference type="ARBA" id="ARBA00012723"/>
    </source>
</evidence>
<evidence type="ECO:0000256" key="1">
    <source>
        <dbReference type="ARBA" id="ARBA00001182"/>
    </source>
</evidence>
<reference evidence="11" key="1">
    <citation type="submission" date="2020-07" db="EMBL/GenBank/DDBJ databases">
        <title>A long reads based de novo assembly of the rainbow trout Arlee double haploid line genome.</title>
        <authorList>
            <person name="Gao G."/>
            <person name="Palti Y."/>
        </authorList>
    </citation>
    <scope>NUCLEOTIDE SEQUENCE [LARGE SCALE GENOMIC DNA]</scope>
</reference>
<keyword evidence="5" id="KW-0677">Repeat</keyword>
<sequence length="153" mass="17814">IITDIPEDWDKNPVRFLVGKNFEEVVFDPKKKIFVEFYAPWCGHCKQLDPIWTKLGEKYQDSADIVVAKMESTANEIETVKVHSFPTLKFFLTGDQHKVVDYNGERTLEGFTNPPTLTFHLNYLWRSGEWAIQLLLIVITAERGLERSFKHIV</sequence>
<dbReference type="Proteomes" id="UP000694395">
    <property type="component" value="Chromosome 4"/>
</dbReference>
<dbReference type="Gene3D" id="3.40.30.10">
    <property type="entry name" value="Glutaredoxin"/>
    <property type="match status" value="1"/>
</dbReference>
<evidence type="ECO:0000256" key="9">
    <source>
        <dbReference type="ARBA" id="ARBA00023284"/>
    </source>
</evidence>
<dbReference type="Pfam" id="PF00085">
    <property type="entry name" value="Thioredoxin"/>
    <property type="match status" value="1"/>
</dbReference>
<evidence type="ECO:0000256" key="2">
    <source>
        <dbReference type="ARBA" id="ARBA00006347"/>
    </source>
</evidence>
<evidence type="ECO:0000259" key="10">
    <source>
        <dbReference type="PROSITE" id="PS51352"/>
    </source>
</evidence>
<keyword evidence="12" id="KW-1185">Reference proteome</keyword>
<dbReference type="PROSITE" id="PS51352">
    <property type="entry name" value="THIOREDOXIN_2"/>
    <property type="match status" value="1"/>
</dbReference>
<evidence type="ECO:0000256" key="5">
    <source>
        <dbReference type="ARBA" id="ARBA00022737"/>
    </source>
</evidence>
<dbReference type="CDD" id="cd02995">
    <property type="entry name" value="PDI_a_PDI_a'_C"/>
    <property type="match status" value="1"/>
</dbReference>
<evidence type="ECO:0000256" key="8">
    <source>
        <dbReference type="ARBA" id="ARBA00023235"/>
    </source>
</evidence>
<comment type="catalytic activity">
    <reaction evidence="1">
        <text>Catalyzes the rearrangement of -S-S- bonds in proteins.</text>
        <dbReference type="EC" id="5.3.4.1"/>
    </reaction>
</comment>
<evidence type="ECO:0000256" key="7">
    <source>
        <dbReference type="ARBA" id="ARBA00023157"/>
    </source>
</evidence>
<comment type="similarity">
    <text evidence="2">Belongs to the protein disulfide isomerase family.</text>
</comment>
<protein>
    <recommendedName>
        <fullName evidence="3">protein disulfide-isomerase</fullName>
        <ecNumber evidence="3">5.3.4.1</ecNumber>
    </recommendedName>
</protein>
<evidence type="ECO:0000256" key="4">
    <source>
        <dbReference type="ARBA" id="ARBA00022729"/>
    </source>
</evidence>
<proteinExistence type="inferred from homology"/>
<dbReference type="InterPro" id="IPR013766">
    <property type="entry name" value="Thioredoxin_domain"/>
</dbReference>
<keyword evidence="8" id="KW-0413">Isomerase</keyword>
<dbReference type="InterPro" id="IPR017937">
    <property type="entry name" value="Thioredoxin_CS"/>
</dbReference>
<dbReference type="FunFam" id="3.40.30.10:FF:000027">
    <property type="entry name" value="protein disulfide-isomerase A2"/>
    <property type="match status" value="1"/>
</dbReference>
<dbReference type="GO" id="GO:0006457">
    <property type="term" value="P:protein folding"/>
    <property type="evidence" value="ECO:0007669"/>
    <property type="project" value="TreeGrafter"/>
</dbReference>
<dbReference type="SUPFAM" id="SSF52833">
    <property type="entry name" value="Thioredoxin-like"/>
    <property type="match status" value="1"/>
</dbReference>
<organism evidence="11 12">
    <name type="scientific">Oncorhynchus mykiss</name>
    <name type="common">Rainbow trout</name>
    <name type="synonym">Salmo gairdneri</name>
    <dbReference type="NCBI Taxonomy" id="8022"/>
    <lineage>
        <taxon>Eukaryota</taxon>
        <taxon>Metazoa</taxon>
        <taxon>Chordata</taxon>
        <taxon>Craniata</taxon>
        <taxon>Vertebrata</taxon>
        <taxon>Euteleostomi</taxon>
        <taxon>Actinopterygii</taxon>
        <taxon>Neopterygii</taxon>
        <taxon>Teleostei</taxon>
        <taxon>Protacanthopterygii</taxon>
        <taxon>Salmoniformes</taxon>
        <taxon>Salmonidae</taxon>
        <taxon>Salmoninae</taxon>
        <taxon>Oncorhynchus</taxon>
    </lineage>
</organism>
<dbReference type="InterPro" id="IPR036249">
    <property type="entry name" value="Thioredoxin-like_sf"/>
</dbReference>
<keyword evidence="4" id="KW-0732">Signal</keyword>
<dbReference type="GO" id="GO:0003756">
    <property type="term" value="F:protein disulfide isomerase activity"/>
    <property type="evidence" value="ECO:0007669"/>
    <property type="project" value="UniProtKB-EC"/>
</dbReference>
<dbReference type="PANTHER" id="PTHR18929">
    <property type="entry name" value="PROTEIN DISULFIDE ISOMERASE"/>
    <property type="match status" value="1"/>
</dbReference>
<evidence type="ECO:0000313" key="12">
    <source>
        <dbReference type="Proteomes" id="UP000694395"/>
    </source>
</evidence>
<keyword evidence="9" id="KW-0676">Redox-active center</keyword>
<dbReference type="Ensembl" id="ENSOMYT00000022195.2">
    <property type="protein sequence ID" value="ENSOMYP00000020198.2"/>
    <property type="gene ID" value="ENSOMYG00000009762.2"/>
</dbReference>